<keyword evidence="2" id="KW-1185">Reference proteome</keyword>
<reference evidence="1 2" key="1">
    <citation type="submission" date="2015-07" db="EMBL/GenBank/DDBJ databases">
        <title>The genome of Dufourea novaeangliae.</title>
        <authorList>
            <person name="Pan H."/>
            <person name="Kapheim K."/>
        </authorList>
    </citation>
    <scope>NUCLEOTIDE SEQUENCE [LARGE SCALE GENOMIC DNA]</scope>
    <source>
        <strain evidence="1">0120121106</strain>
        <tissue evidence="1">Whole body</tissue>
    </source>
</reference>
<gene>
    <name evidence="1" type="ORF">WN55_05533</name>
</gene>
<dbReference type="EMBL" id="KQ434981">
    <property type="protein sequence ID" value="KZC13110.1"/>
    <property type="molecule type" value="Genomic_DNA"/>
</dbReference>
<name>A0A154PPL5_DUFNO</name>
<evidence type="ECO:0000313" key="2">
    <source>
        <dbReference type="Proteomes" id="UP000076502"/>
    </source>
</evidence>
<protein>
    <submittedName>
        <fullName evidence="1">Uncharacterized protein</fullName>
    </submittedName>
</protein>
<proteinExistence type="predicted"/>
<sequence>MTVFGKNNGGFHQEMIFTTDSSSFLSRRLSLRSSSPASRAHFSLSHHGESAVWVPSVWIGKNGYQSIVSRVNGRSSRLTSAPPRP</sequence>
<dbReference type="AlphaFoldDB" id="A0A154PPL5"/>
<evidence type="ECO:0000313" key="1">
    <source>
        <dbReference type="EMBL" id="KZC13110.1"/>
    </source>
</evidence>
<dbReference type="Proteomes" id="UP000076502">
    <property type="component" value="Unassembled WGS sequence"/>
</dbReference>
<organism evidence="1 2">
    <name type="scientific">Dufourea novaeangliae</name>
    <name type="common">Sweat bee</name>
    <dbReference type="NCBI Taxonomy" id="178035"/>
    <lineage>
        <taxon>Eukaryota</taxon>
        <taxon>Metazoa</taxon>
        <taxon>Ecdysozoa</taxon>
        <taxon>Arthropoda</taxon>
        <taxon>Hexapoda</taxon>
        <taxon>Insecta</taxon>
        <taxon>Pterygota</taxon>
        <taxon>Neoptera</taxon>
        <taxon>Endopterygota</taxon>
        <taxon>Hymenoptera</taxon>
        <taxon>Apocrita</taxon>
        <taxon>Aculeata</taxon>
        <taxon>Apoidea</taxon>
        <taxon>Anthophila</taxon>
        <taxon>Halictidae</taxon>
        <taxon>Rophitinae</taxon>
        <taxon>Dufourea</taxon>
    </lineage>
</organism>
<accession>A0A154PPL5</accession>